<dbReference type="PRINTS" id="PR00171">
    <property type="entry name" value="SUGRTRNSPORT"/>
</dbReference>
<evidence type="ECO:0000256" key="6">
    <source>
        <dbReference type="ARBA" id="ARBA00023136"/>
    </source>
</evidence>
<evidence type="ECO:0000256" key="8">
    <source>
        <dbReference type="SAM" id="Phobius"/>
    </source>
</evidence>
<sequence length="396" mass="43802">MLIIGNSQSELCKSKYRGRLVTTEVLFIGLGITIAYFFVFGLSFTDGPLSWRLPIAAQVVPALAICILVFGVPESPRWLMKMGKREEAISVLTYVINADPDDAYVAGEHHAMMSAVALEEENAFQWRHIFKPDPLRTGYRVGLASLALFMNQWAGINVIVFYAPTILENSIGLERTVALAVAGCVQFAFVVGSLVPSLGLDRLGRRQPMMIGSVGMAISMLLVSVLMSFNGTDKQEHTSKASIAFLILYMICFGASLNAIPWCYSTEILPLRVRAQGTALAVMTNWIWVSVIDDHIDILSHNTAYGEVYQVFTIVMATPTMVERLAWKTYLIFMAMNVVFVPLIYFLFPETSGLTLEDIDYLFMDSRSITAEGSVHSPDTPGLDEVEKGPSSEHVE</sequence>
<feature type="transmembrane region" description="Helical" evidence="8">
    <location>
        <begin position="141"/>
        <end position="164"/>
    </location>
</feature>
<evidence type="ECO:0000313" key="11">
    <source>
        <dbReference type="Proteomes" id="UP000179179"/>
    </source>
</evidence>
<feature type="transmembrane region" description="Helical" evidence="8">
    <location>
        <begin position="51"/>
        <end position="72"/>
    </location>
</feature>
<evidence type="ECO:0000313" key="10">
    <source>
        <dbReference type="EMBL" id="OGM41049.1"/>
    </source>
</evidence>
<evidence type="ECO:0000256" key="3">
    <source>
        <dbReference type="ARBA" id="ARBA00022448"/>
    </source>
</evidence>
<comment type="subcellular location">
    <subcellularLocation>
        <location evidence="1">Membrane</location>
        <topology evidence="1">Multi-pass membrane protein</topology>
    </subcellularLocation>
</comment>
<keyword evidence="3" id="KW-0813">Transport</keyword>
<comment type="similarity">
    <text evidence="2">Belongs to the major facilitator superfamily. Sugar transporter (TC 2.A.1.1) family.</text>
</comment>
<dbReference type="PANTHER" id="PTHR48022:SF72">
    <property type="entry name" value="MAJOR FACILITATOR SUPERFAMILY (MFS) PROFILE DOMAIN-CONTAINING PROTEIN-RELATED"/>
    <property type="match status" value="1"/>
</dbReference>
<feature type="transmembrane region" description="Helical" evidence="8">
    <location>
        <begin position="241"/>
        <end position="264"/>
    </location>
</feature>
<evidence type="ECO:0000256" key="4">
    <source>
        <dbReference type="ARBA" id="ARBA00022692"/>
    </source>
</evidence>
<accession>A0A1F7ZP38</accession>
<feature type="transmembrane region" description="Helical" evidence="8">
    <location>
        <begin position="210"/>
        <end position="229"/>
    </location>
</feature>
<evidence type="ECO:0000256" key="1">
    <source>
        <dbReference type="ARBA" id="ARBA00004141"/>
    </source>
</evidence>
<dbReference type="Proteomes" id="UP000179179">
    <property type="component" value="Unassembled WGS sequence"/>
</dbReference>
<keyword evidence="4 8" id="KW-0812">Transmembrane</keyword>
<dbReference type="EMBL" id="LYCR01000122">
    <property type="protein sequence ID" value="OGM41049.1"/>
    <property type="molecule type" value="Genomic_DNA"/>
</dbReference>
<dbReference type="Gene3D" id="1.20.1250.20">
    <property type="entry name" value="MFS general substrate transporter like domains"/>
    <property type="match status" value="1"/>
</dbReference>
<dbReference type="InterPro" id="IPR005828">
    <property type="entry name" value="MFS_sugar_transport-like"/>
</dbReference>
<reference evidence="10 11" key="1">
    <citation type="journal article" date="2016" name="Genome Biol. Evol.">
        <title>Draft genome sequence of an aflatoxigenic Aspergillus species, A. bombycis.</title>
        <authorList>
            <person name="Moore G.G."/>
            <person name="Mack B.M."/>
            <person name="Beltz S.B."/>
            <person name="Gilbert M.K."/>
        </authorList>
    </citation>
    <scope>NUCLEOTIDE SEQUENCE [LARGE SCALE GENOMIC DNA]</scope>
    <source>
        <strain evidence="11">NRRL 26010</strain>
    </source>
</reference>
<dbReference type="GeneID" id="34453622"/>
<evidence type="ECO:0000256" key="2">
    <source>
        <dbReference type="ARBA" id="ARBA00010992"/>
    </source>
</evidence>
<comment type="caution">
    <text evidence="10">The sequence shown here is derived from an EMBL/GenBank/DDBJ whole genome shotgun (WGS) entry which is preliminary data.</text>
</comment>
<dbReference type="InterPro" id="IPR050360">
    <property type="entry name" value="MFS_Sugar_Transporters"/>
</dbReference>
<dbReference type="PANTHER" id="PTHR48022">
    <property type="entry name" value="PLASTIDIC GLUCOSE TRANSPORTER 4"/>
    <property type="match status" value="1"/>
</dbReference>
<dbReference type="InterPro" id="IPR003663">
    <property type="entry name" value="Sugar/inositol_transpt"/>
</dbReference>
<dbReference type="OrthoDB" id="6612291at2759"/>
<evidence type="ECO:0000256" key="7">
    <source>
        <dbReference type="SAM" id="MobiDB-lite"/>
    </source>
</evidence>
<gene>
    <name evidence="10" type="ORF">ABOM_010232</name>
</gene>
<dbReference type="PROSITE" id="PS50850">
    <property type="entry name" value="MFS"/>
    <property type="match status" value="1"/>
</dbReference>
<dbReference type="InterPro" id="IPR020846">
    <property type="entry name" value="MFS_dom"/>
</dbReference>
<dbReference type="Pfam" id="PF00083">
    <property type="entry name" value="Sugar_tr"/>
    <property type="match status" value="1"/>
</dbReference>
<dbReference type="GO" id="GO:0005351">
    <property type="term" value="F:carbohydrate:proton symporter activity"/>
    <property type="evidence" value="ECO:0007669"/>
    <property type="project" value="TreeGrafter"/>
</dbReference>
<keyword evidence="11" id="KW-1185">Reference proteome</keyword>
<feature type="transmembrane region" description="Helical" evidence="8">
    <location>
        <begin position="20"/>
        <end position="39"/>
    </location>
</feature>
<feature type="domain" description="Major facilitator superfamily (MFS) profile" evidence="9">
    <location>
        <begin position="1"/>
        <end position="352"/>
    </location>
</feature>
<evidence type="ECO:0000256" key="5">
    <source>
        <dbReference type="ARBA" id="ARBA00022989"/>
    </source>
</evidence>
<name>A0A1F7ZP38_9EURO</name>
<feature type="region of interest" description="Disordered" evidence="7">
    <location>
        <begin position="372"/>
        <end position="396"/>
    </location>
</feature>
<proteinExistence type="inferred from homology"/>
<dbReference type="RefSeq" id="XP_022384766.1">
    <property type="nucleotide sequence ID" value="XM_022537360.1"/>
</dbReference>
<dbReference type="SUPFAM" id="SSF103473">
    <property type="entry name" value="MFS general substrate transporter"/>
    <property type="match status" value="1"/>
</dbReference>
<evidence type="ECO:0000259" key="9">
    <source>
        <dbReference type="PROSITE" id="PS50850"/>
    </source>
</evidence>
<feature type="transmembrane region" description="Helical" evidence="8">
    <location>
        <begin position="176"/>
        <end position="198"/>
    </location>
</feature>
<organism evidence="10 11">
    <name type="scientific">Aspergillus bombycis</name>
    <dbReference type="NCBI Taxonomy" id="109264"/>
    <lineage>
        <taxon>Eukaryota</taxon>
        <taxon>Fungi</taxon>
        <taxon>Dikarya</taxon>
        <taxon>Ascomycota</taxon>
        <taxon>Pezizomycotina</taxon>
        <taxon>Eurotiomycetes</taxon>
        <taxon>Eurotiomycetidae</taxon>
        <taxon>Eurotiales</taxon>
        <taxon>Aspergillaceae</taxon>
        <taxon>Aspergillus</taxon>
    </lineage>
</organism>
<keyword evidence="5 8" id="KW-1133">Transmembrane helix</keyword>
<protein>
    <recommendedName>
        <fullName evidence="9">Major facilitator superfamily (MFS) profile domain-containing protein</fullName>
    </recommendedName>
</protein>
<keyword evidence="6 8" id="KW-0472">Membrane</keyword>
<dbReference type="InterPro" id="IPR036259">
    <property type="entry name" value="MFS_trans_sf"/>
</dbReference>
<dbReference type="GO" id="GO:0016020">
    <property type="term" value="C:membrane"/>
    <property type="evidence" value="ECO:0007669"/>
    <property type="project" value="UniProtKB-SubCell"/>
</dbReference>
<feature type="compositionally biased region" description="Basic and acidic residues" evidence="7">
    <location>
        <begin position="385"/>
        <end position="396"/>
    </location>
</feature>
<feature type="transmembrane region" description="Helical" evidence="8">
    <location>
        <begin position="330"/>
        <end position="348"/>
    </location>
</feature>
<dbReference type="AlphaFoldDB" id="A0A1F7ZP38"/>